<feature type="active site" evidence="9">
    <location>
        <position position="113"/>
    </location>
</feature>
<protein>
    <recommendedName>
        <fullName evidence="9">Lipoprotein signal peptidase</fullName>
        <ecNumber evidence="9">3.4.23.36</ecNumber>
    </recommendedName>
    <alternativeName>
        <fullName evidence="9">Prolipoprotein signal peptidase</fullName>
    </alternativeName>
    <alternativeName>
        <fullName evidence="9">Signal peptidase II</fullName>
        <shortName evidence="9">SPase II</shortName>
    </alternativeName>
</protein>
<feature type="active site" evidence="9">
    <location>
        <position position="131"/>
    </location>
</feature>
<evidence type="ECO:0000256" key="3">
    <source>
        <dbReference type="ARBA" id="ARBA00022670"/>
    </source>
</evidence>
<evidence type="ECO:0000256" key="9">
    <source>
        <dbReference type="HAMAP-Rule" id="MF_00161"/>
    </source>
</evidence>
<dbReference type="PROSITE" id="PS00855">
    <property type="entry name" value="SPASE_II"/>
    <property type="match status" value="1"/>
</dbReference>
<evidence type="ECO:0000256" key="5">
    <source>
        <dbReference type="ARBA" id="ARBA00022750"/>
    </source>
</evidence>
<feature type="transmembrane region" description="Helical" evidence="9">
    <location>
        <begin position="127"/>
        <end position="147"/>
    </location>
</feature>
<keyword evidence="5 9" id="KW-0064">Aspartyl protease</keyword>
<comment type="caution">
    <text evidence="9">Lacks conserved residue(s) required for the propagation of feature annotation.</text>
</comment>
<gene>
    <name evidence="9 12" type="primary">lspA</name>
    <name evidence="12" type="ORF">sL5_04160</name>
</gene>
<feature type="transmembrane region" description="Helical" evidence="9">
    <location>
        <begin position="87"/>
        <end position="107"/>
    </location>
</feature>
<dbReference type="InterPro" id="IPR001872">
    <property type="entry name" value="Peptidase_A8"/>
</dbReference>
<evidence type="ECO:0000256" key="2">
    <source>
        <dbReference type="ARBA" id="ARBA00022475"/>
    </source>
</evidence>
<dbReference type="AlphaFoldDB" id="A0A8J3HSG0"/>
<keyword evidence="2 9" id="KW-1003">Cell membrane</keyword>
<dbReference type="HAMAP" id="MF_00161">
    <property type="entry name" value="LspA"/>
    <property type="match status" value="1"/>
</dbReference>
<dbReference type="NCBIfam" id="TIGR00077">
    <property type="entry name" value="lspA"/>
    <property type="match status" value="1"/>
</dbReference>
<comment type="caution">
    <text evidence="12">The sequence shown here is derived from an EMBL/GenBank/DDBJ whole genome shotgun (WGS) entry which is preliminary data.</text>
</comment>
<evidence type="ECO:0000313" key="12">
    <source>
        <dbReference type="EMBL" id="GHM59423.1"/>
    </source>
</evidence>
<dbReference type="EMBL" id="BNGU01000013">
    <property type="protein sequence ID" value="GHM59423.1"/>
    <property type="molecule type" value="Genomic_DNA"/>
</dbReference>
<proteinExistence type="inferred from homology"/>
<dbReference type="PANTHER" id="PTHR33695:SF1">
    <property type="entry name" value="LIPOPROTEIN SIGNAL PEPTIDASE"/>
    <property type="match status" value="1"/>
</dbReference>
<dbReference type="GO" id="GO:0005886">
    <property type="term" value="C:plasma membrane"/>
    <property type="evidence" value="ECO:0007669"/>
    <property type="project" value="UniProtKB-SubCell"/>
</dbReference>
<comment type="similarity">
    <text evidence="1 9 11">Belongs to the peptidase A8 family.</text>
</comment>
<evidence type="ECO:0000256" key="11">
    <source>
        <dbReference type="RuleBase" id="RU004181"/>
    </source>
</evidence>
<comment type="pathway">
    <text evidence="9">Protein modification; lipoprotein biosynthesis (signal peptide cleavage).</text>
</comment>
<evidence type="ECO:0000256" key="10">
    <source>
        <dbReference type="RuleBase" id="RU000594"/>
    </source>
</evidence>
<comment type="function">
    <text evidence="9 10">This protein specifically catalyzes the removal of signal peptides from prolipoproteins.</text>
</comment>
<dbReference type="Proteomes" id="UP000637906">
    <property type="component" value="Unassembled WGS sequence"/>
</dbReference>
<dbReference type="GO" id="GO:0004190">
    <property type="term" value="F:aspartic-type endopeptidase activity"/>
    <property type="evidence" value="ECO:0007669"/>
    <property type="project" value="UniProtKB-UniRule"/>
</dbReference>
<keyword evidence="13" id="KW-1185">Reference proteome</keyword>
<evidence type="ECO:0000256" key="1">
    <source>
        <dbReference type="ARBA" id="ARBA00006139"/>
    </source>
</evidence>
<reference evidence="12 13" key="1">
    <citation type="journal article" date="2021" name="Microb. Ecol.">
        <title>Candidatus Mesenet longicola: Novel Endosymbionts of Brontispa longissima that Induce Cytoplasmic Incompatibility.</title>
        <authorList>
            <person name="Takano S."/>
            <person name="Gotoh Y."/>
            <person name="Hayashi T."/>
        </authorList>
    </citation>
    <scope>NUCLEOTIDE SEQUENCE [LARGE SCALE GENOMIC DNA]</scope>
    <source>
        <strain evidence="12">L5</strain>
    </source>
</reference>
<dbReference type="PANTHER" id="PTHR33695">
    <property type="entry name" value="LIPOPROTEIN SIGNAL PEPTIDASE"/>
    <property type="match status" value="1"/>
</dbReference>
<keyword evidence="7 9" id="KW-1133">Transmembrane helix</keyword>
<evidence type="ECO:0000313" key="13">
    <source>
        <dbReference type="Proteomes" id="UP000637906"/>
    </source>
</evidence>
<dbReference type="EC" id="3.4.23.36" evidence="9"/>
<dbReference type="PRINTS" id="PR00781">
    <property type="entry name" value="LIPOSIGPTASE"/>
</dbReference>
<name>A0A8J3HSG0_9RICK</name>
<dbReference type="UniPathway" id="UPA00665"/>
<evidence type="ECO:0000256" key="8">
    <source>
        <dbReference type="ARBA" id="ARBA00023136"/>
    </source>
</evidence>
<dbReference type="GO" id="GO:0006508">
    <property type="term" value="P:proteolysis"/>
    <property type="evidence" value="ECO:0007669"/>
    <property type="project" value="UniProtKB-KW"/>
</dbReference>
<dbReference type="Pfam" id="PF01252">
    <property type="entry name" value="Peptidase_A8"/>
    <property type="match status" value="1"/>
</dbReference>
<comment type="subcellular location">
    <subcellularLocation>
        <location evidence="9">Cell membrane</location>
        <topology evidence="9">Multi-pass membrane protein</topology>
    </subcellularLocation>
</comment>
<evidence type="ECO:0000256" key="6">
    <source>
        <dbReference type="ARBA" id="ARBA00022801"/>
    </source>
</evidence>
<accession>A0A8J3HSG0</accession>
<sequence length="154" mass="17961">MRMFYPLIISIIVLIDQISKLLIRLLIASKGTIKICSFLKFIEIWNSGISFGLFDDLPRNNIIFSLSSIIITCIFTYVLYKTRSKLVRFNFSLIIGGAMGNLIDRVYWGAVYDFIDIKIINWHWPTFNLADSFIVIGMLLLIFKWYVYDLIKKA</sequence>
<keyword evidence="4 9" id="KW-0812">Transmembrane</keyword>
<feature type="transmembrane region" description="Helical" evidence="9">
    <location>
        <begin position="62"/>
        <end position="80"/>
    </location>
</feature>
<keyword evidence="6 9" id="KW-0378">Hydrolase</keyword>
<evidence type="ECO:0000256" key="7">
    <source>
        <dbReference type="ARBA" id="ARBA00022989"/>
    </source>
</evidence>
<evidence type="ECO:0000256" key="4">
    <source>
        <dbReference type="ARBA" id="ARBA00022692"/>
    </source>
</evidence>
<keyword evidence="3 9" id="KW-0645">Protease</keyword>
<keyword evidence="12" id="KW-0449">Lipoprotein</keyword>
<organism evidence="12 13">
    <name type="scientific">Candidatus Mesenet longicola</name>
    <dbReference type="NCBI Taxonomy" id="1892558"/>
    <lineage>
        <taxon>Bacteria</taxon>
        <taxon>Pseudomonadati</taxon>
        <taxon>Pseudomonadota</taxon>
        <taxon>Alphaproteobacteria</taxon>
        <taxon>Rickettsiales</taxon>
        <taxon>Anaplasmataceae</taxon>
        <taxon>Candidatus Mesenet</taxon>
    </lineage>
</organism>
<keyword evidence="8 9" id="KW-0472">Membrane</keyword>
<comment type="catalytic activity">
    <reaction evidence="9 10">
        <text>Release of signal peptides from bacterial membrane prolipoproteins. Hydrolyzes -Xaa-Yaa-Zaa-|-(S,diacylglyceryl)Cys-, in which Xaa is hydrophobic (preferably Leu), and Yaa (Ala or Ser) and Zaa (Gly or Ala) have small, neutral side chains.</text>
        <dbReference type="EC" id="3.4.23.36"/>
    </reaction>
</comment>